<evidence type="ECO:0000313" key="7">
    <source>
        <dbReference type="Proteomes" id="UP000182661"/>
    </source>
</evidence>
<protein>
    <recommendedName>
        <fullName evidence="2">N-acetylmuramoyl-L-alanine amidase</fullName>
        <ecNumber evidence="2">3.5.1.28</ecNumber>
    </recommendedName>
</protein>
<dbReference type="InterPro" id="IPR036505">
    <property type="entry name" value="Amidase/PGRP_sf"/>
</dbReference>
<gene>
    <name evidence="6" type="ORF">AX760_05660</name>
</gene>
<dbReference type="EMBL" id="LSRP01000107">
    <property type="protein sequence ID" value="OJF93476.1"/>
    <property type="molecule type" value="Genomic_DNA"/>
</dbReference>
<keyword evidence="3" id="KW-0378">Hydrolase</keyword>
<dbReference type="SMART" id="SM00644">
    <property type="entry name" value="Ami_2"/>
    <property type="match status" value="1"/>
</dbReference>
<accession>A0A657LNX9</accession>
<evidence type="ECO:0000256" key="3">
    <source>
        <dbReference type="ARBA" id="ARBA00022801"/>
    </source>
</evidence>
<name>A0A657LNX9_9HYPH</name>
<evidence type="ECO:0000313" key="6">
    <source>
        <dbReference type="EMBL" id="OJF93476.1"/>
    </source>
</evidence>
<keyword evidence="4" id="KW-0961">Cell wall biogenesis/degradation</keyword>
<dbReference type="GO" id="GO:0071555">
    <property type="term" value="P:cell wall organization"/>
    <property type="evidence" value="ECO:0007669"/>
    <property type="project" value="UniProtKB-KW"/>
</dbReference>
<dbReference type="InterPro" id="IPR051206">
    <property type="entry name" value="NAMLAA_amidase_2"/>
</dbReference>
<dbReference type="PANTHER" id="PTHR30417:SF1">
    <property type="entry name" value="N-ACETYLMURAMOYL-L-ALANINE AMIDASE AMID"/>
    <property type="match status" value="1"/>
</dbReference>
<sequence length="280" mass="30246">MAYTVKNHKLSTGTTNVPFVKSPNIGGIVKPKFLVIHYTASGPGNDIARYFSTRAANVSAHLVIDRSGRITQCVPLDTKAWHAGKSTWKDRDGTTHTGLNSNSIGIEIENWGPLKRSGSTWLSWTGVPVDSSLVVEARHRYGSPNGGWEAFTAAQIEATTLAAQAICAAYGIDEIVGHDDIAPGRKSDPGPAWSMDHFRSQVFGQSSDDGALWIVRSASGLNIRSGPGAAHAKVRDKELPDGTKVMLHEEEGNWRYISVLNARGEPDFSGWVNGLWLKAA</sequence>
<dbReference type="Proteomes" id="UP000182661">
    <property type="component" value="Unassembled WGS sequence"/>
</dbReference>
<dbReference type="OrthoDB" id="9794842at2"/>
<dbReference type="GO" id="GO:0009253">
    <property type="term" value="P:peptidoglycan catabolic process"/>
    <property type="evidence" value="ECO:0007669"/>
    <property type="project" value="InterPro"/>
</dbReference>
<dbReference type="SUPFAM" id="SSF55846">
    <property type="entry name" value="N-acetylmuramoyl-L-alanine amidase-like"/>
    <property type="match status" value="1"/>
</dbReference>
<evidence type="ECO:0000259" key="5">
    <source>
        <dbReference type="SMART" id="SM00644"/>
    </source>
</evidence>
<dbReference type="CDD" id="cd06583">
    <property type="entry name" value="PGRP"/>
    <property type="match status" value="1"/>
</dbReference>
<evidence type="ECO:0000256" key="1">
    <source>
        <dbReference type="ARBA" id="ARBA00001561"/>
    </source>
</evidence>
<dbReference type="AlphaFoldDB" id="A0A657LNX9"/>
<evidence type="ECO:0000256" key="4">
    <source>
        <dbReference type="ARBA" id="ARBA00023316"/>
    </source>
</evidence>
<comment type="catalytic activity">
    <reaction evidence="1">
        <text>Hydrolyzes the link between N-acetylmuramoyl residues and L-amino acid residues in certain cell-wall glycopeptides.</text>
        <dbReference type="EC" id="3.5.1.28"/>
    </reaction>
</comment>
<dbReference type="GO" id="GO:0009254">
    <property type="term" value="P:peptidoglycan turnover"/>
    <property type="evidence" value="ECO:0007669"/>
    <property type="project" value="TreeGrafter"/>
</dbReference>
<dbReference type="GO" id="GO:0008745">
    <property type="term" value="F:N-acetylmuramoyl-L-alanine amidase activity"/>
    <property type="evidence" value="ECO:0007669"/>
    <property type="project" value="UniProtKB-EC"/>
</dbReference>
<dbReference type="PANTHER" id="PTHR30417">
    <property type="entry name" value="N-ACETYLMURAMOYL-L-ALANINE AMIDASE AMID"/>
    <property type="match status" value="1"/>
</dbReference>
<dbReference type="RefSeq" id="WP_071834613.1">
    <property type="nucleotide sequence ID" value="NZ_LSRP01000107.1"/>
</dbReference>
<dbReference type="Gene3D" id="2.30.30.40">
    <property type="entry name" value="SH3 Domains"/>
    <property type="match status" value="1"/>
</dbReference>
<keyword evidence="7" id="KW-1185">Reference proteome</keyword>
<dbReference type="Pfam" id="PF01510">
    <property type="entry name" value="Amidase_2"/>
    <property type="match status" value="1"/>
</dbReference>
<dbReference type="InterPro" id="IPR002502">
    <property type="entry name" value="Amidase_domain"/>
</dbReference>
<evidence type="ECO:0000256" key="2">
    <source>
        <dbReference type="ARBA" id="ARBA00011901"/>
    </source>
</evidence>
<dbReference type="Gene3D" id="3.40.80.10">
    <property type="entry name" value="Peptidoglycan recognition protein-like"/>
    <property type="match status" value="1"/>
</dbReference>
<organism evidence="6 7">
    <name type="scientific">Pararhizobium antarcticum</name>
    <dbReference type="NCBI Taxonomy" id="1798805"/>
    <lineage>
        <taxon>Bacteria</taxon>
        <taxon>Pseudomonadati</taxon>
        <taxon>Pseudomonadota</taxon>
        <taxon>Alphaproteobacteria</taxon>
        <taxon>Hyphomicrobiales</taxon>
        <taxon>Rhizobiaceae</taxon>
        <taxon>Rhizobium/Agrobacterium group</taxon>
        <taxon>Pararhizobium</taxon>
    </lineage>
</organism>
<proteinExistence type="predicted"/>
<dbReference type="EC" id="3.5.1.28" evidence="2"/>
<reference evidence="6 7" key="1">
    <citation type="submission" date="2016-02" db="EMBL/GenBank/DDBJ databases">
        <title>Genome sequencing of a beta-galactosidase producing bacteria Rhizobium sp. 59.</title>
        <authorList>
            <person name="Wang D."/>
            <person name="Kot W."/>
            <person name="Qin Y."/>
            <person name="Hansen L."/>
            <person name="Naqvi K."/>
            <person name="Rensing C."/>
        </authorList>
    </citation>
    <scope>NUCLEOTIDE SEQUENCE [LARGE SCALE GENOMIC DNA]</scope>
    <source>
        <strain evidence="6 7">59</strain>
    </source>
</reference>
<feature type="domain" description="N-acetylmuramoyl-L-alanine amidase" evidence="5">
    <location>
        <begin position="17"/>
        <end position="190"/>
    </location>
</feature>
<comment type="caution">
    <text evidence="6">The sequence shown here is derived from an EMBL/GenBank/DDBJ whole genome shotgun (WGS) entry which is preliminary data.</text>
</comment>